<dbReference type="GO" id="GO:0005886">
    <property type="term" value="C:plasma membrane"/>
    <property type="evidence" value="ECO:0007669"/>
    <property type="project" value="TreeGrafter"/>
</dbReference>
<dbReference type="InterPro" id="IPR036097">
    <property type="entry name" value="HisK_dim/P_sf"/>
</dbReference>
<dbReference type="Gene3D" id="1.10.287.130">
    <property type="match status" value="1"/>
</dbReference>
<dbReference type="SMART" id="SM00091">
    <property type="entry name" value="PAS"/>
    <property type="match status" value="1"/>
</dbReference>
<name>A0A1G5RRW9_9FIRM</name>
<dbReference type="FunFam" id="1.10.287.130:FF:000001">
    <property type="entry name" value="Two-component sensor histidine kinase"/>
    <property type="match status" value="1"/>
</dbReference>
<sequence>MLMFKSIRWKFTTIYFMLVFIGMIIAGVIIVESFQRYHMNDVSRRLINLTELIKPQIERYVDFGFDSPEIRTIIQNQSELGFREEIFIISGTDYKIAATSTQNIGRSAEEFLDFELLVEGLNGKTREKNIIIQDAGYQIRTMDRVEPIRDGRQAVVGLLYIRYDLTDVYKSLSESKATIVRATLAALGITILLGFMIARTITEPINDVTEKAAKMAAGDFDQKVDVKSNDEIGKLAEMFNVLTSELKTSMDEISREKSKLEAILHYMDDGLIAVDRDGVIIHLNPKALEMLELPYRAERIDQILKEIDPDLTMNKIVEDGTRWSGSKIVDYKGSTLRVNYAPFENVRGIKSGFVFVLQDVTEQEKLDRMRRDFVANVSHELKTPLTSIKSYTETLLDGGIDDPDTIQQFLGVIDGEADRMARLVRDLLQLSNFDAKMANLHMEEHDMLHLIRQCIMKLETSYKPKNQRIKINAQETTLVSVFDYDRMEQVLINVIGNAVKYTPEEGKITIFVSRMPKELVLRICDTGMGIPDKDLARIFERFYRVDKARSRALGGTGLGLSIAQQFVEAHGGNIAIESTVDIGTTVTIRLPAVSVSA</sequence>
<evidence type="ECO:0000313" key="13">
    <source>
        <dbReference type="EMBL" id="SCZ76590.1"/>
    </source>
</evidence>
<evidence type="ECO:0000256" key="6">
    <source>
        <dbReference type="ARBA" id="ARBA00022777"/>
    </source>
</evidence>
<evidence type="ECO:0000256" key="9">
    <source>
        <dbReference type="SAM" id="Phobius"/>
    </source>
</evidence>
<dbReference type="Gene3D" id="3.30.450.20">
    <property type="entry name" value="PAS domain"/>
    <property type="match status" value="2"/>
</dbReference>
<dbReference type="PANTHER" id="PTHR45453:SF1">
    <property type="entry name" value="PHOSPHATE REGULON SENSOR PROTEIN PHOR"/>
    <property type="match status" value="1"/>
</dbReference>
<evidence type="ECO:0000259" key="11">
    <source>
        <dbReference type="PROSITE" id="PS50112"/>
    </source>
</evidence>
<feature type="domain" description="HAMP" evidence="12">
    <location>
        <begin position="199"/>
        <end position="251"/>
    </location>
</feature>
<comment type="catalytic activity">
    <reaction evidence="1">
        <text>ATP + protein L-histidine = ADP + protein N-phospho-L-histidine.</text>
        <dbReference type="EC" id="2.7.13.3"/>
    </reaction>
</comment>
<evidence type="ECO:0000256" key="1">
    <source>
        <dbReference type="ARBA" id="ARBA00000085"/>
    </source>
</evidence>
<dbReference type="InterPro" id="IPR005467">
    <property type="entry name" value="His_kinase_dom"/>
</dbReference>
<dbReference type="OrthoDB" id="9813151at2"/>
<dbReference type="PANTHER" id="PTHR45453">
    <property type="entry name" value="PHOSPHATE REGULON SENSOR PROTEIN PHOR"/>
    <property type="match status" value="1"/>
</dbReference>
<dbReference type="SMART" id="SM00304">
    <property type="entry name" value="HAMP"/>
    <property type="match status" value="1"/>
</dbReference>
<accession>A0A1G5RRW9</accession>
<dbReference type="PROSITE" id="PS50112">
    <property type="entry name" value="PAS"/>
    <property type="match status" value="1"/>
</dbReference>
<feature type="domain" description="PAS" evidence="11">
    <location>
        <begin position="256"/>
        <end position="291"/>
    </location>
</feature>
<dbReference type="InterPro" id="IPR035965">
    <property type="entry name" value="PAS-like_dom_sf"/>
</dbReference>
<dbReference type="InterPro" id="IPR000014">
    <property type="entry name" value="PAS"/>
</dbReference>
<dbReference type="CDD" id="cd00082">
    <property type="entry name" value="HisKA"/>
    <property type="match status" value="1"/>
</dbReference>
<dbReference type="CDD" id="cd06225">
    <property type="entry name" value="HAMP"/>
    <property type="match status" value="1"/>
</dbReference>
<dbReference type="InterPro" id="IPR050351">
    <property type="entry name" value="BphY/WalK/GraS-like"/>
</dbReference>
<dbReference type="CDD" id="cd00130">
    <property type="entry name" value="PAS"/>
    <property type="match status" value="1"/>
</dbReference>
<dbReference type="SUPFAM" id="SSF158472">
    <property type="entry name" value="HAMP domain-like"/>
    <property type="match status" value="1"/>
</dbReference>
<keyword evidence="14" id="KW-1185">Reference proteome</keyword>
<keyword evidence="9" id="KW-0812">Transmembrane</keyword>
<dbReference type="Gene3D" id="3.30.565.10">
    <property type="entry name" value="Histidine kinase-like ATPase, C-terminal domain"/>
    <property type="match status" value="1"/>
</dbReference>
<dbReference type="Gene3D" id="1.10.8.500">
    <property type="entry name" value="HAMP domain in histidine kinase"/>
    <property type="match status" value="1"/>
</dbReference>
<proteinExistence type="predicted"/>
<evidence type="ECO:0000256" key="5">
    <source>
        <dbReference type="ARBA" id="ARBA00022679"/>
    </source>
</evidence>
<dbReference type="EC" id="2.7.13.3" evidence="3"/>
<evidence type="ECO:0000256" key="7">
    <source>
        <dbReference type="ARBA" id="ARBA00023012"/>
    </source>
</evidence>
<organism evidence="13 14">
    <name type="scientific">Acidaminobacter hydrogenoformans DSM 2784</name>
    <dbReference type="NCBI Taxonomy" id="1120920"/>
    <lineage>
        <taxon>Bacteria</taxon>
        <taxon>Bacillati</taxon>
        <taxon>Bacillota</taxon>
        <taxon>Clostridia</taxon>
        <taxon>Peptostreptococcales</taxon>
        <taxon>Acidaminobacteraceae</taxon>
        <taxon>Acidaminobacter</taxon>
    </lineage>
</organism>
<dbReference type="InterPro" id="IPR003660">
    <property type="entry name" value="HAMP_dom"/>
</dbReference>
<dbReference type="Pfam" id="PF02518">
    <property type="entry name" value="HATPase_c"/>
    <property type="match status" value="1"/>
</dbReference>
<evidence type="ECO:0000256" key="4">
    <source>
        <dbReference type="ARBA" id="ARBA00022553"/>
    </source>
</evidence>
<dbReference type="STRING" id="1120920.SAMN03080599_00318"/>
<dbReference type="AlphaFoldDB" id="A0A1G5RRW9"/>
<dbReference type="SUPFAM" id="SSF55874">
    <property type="entry name" value="ATPase domain of HSP90 chaperone/DNA topoisomerase II/histidine kinase"/>
    <property type="match status" value="1"/>
</dbReference>
<keyword evidence="8 9" id="KW-0472">Membrane</keyword>
<evidence type="ECO:0000313" key="14">
    <source>
        <dbReference type="Proteomes" id="UP000199208"/>
    </source>
</evidence>
<dbReference type="PROSITE" id="PS50109">
    <property type="entry name" value="HIS_KIN"/>
    <property type="match status" value="1"/>
</dbReference>
<comment type="subcellular location">
    <subcellularLocation>
        <location evidence="2">Membrane</location>
    </subcellularLocation>
</comment>
<dbReference type="SUPFAM" id="SSF55785">
    <property type="entry name" value="PYP-like sensor domain (PAS domain)"/>
    <property type="match status" value="1"/>
</dbReference>
<dbReference type="Proteomes" id="UP000199208">
    <property type="component" value="Unassembled WGS sequence"/>
</dbReference>
<dbReference type="Pfam" id="PF00512">
    <property type="entry name" value="HisKA"/>
    <property type="match status" value="1"/>
</dbReference>
<evidence type="ECO:0000256" key="8">
    <source>
        <dbReference type="ARBA" id="ARBA00023136"/>
    </source>
</evidence>
<dbReference type="SMART" id="SM00387">
    <property type="entry name" value="HATPase_c"/>
    <property type="match status" value="1"/>
</dbReference>
<protein>
    <recommendedName>
        <fullName evidence="3">histidine kinase</fullName>
        <ecNumber evidence="3">2.7.13.3</ecNumber>
    </recommendedName>
</protein>
<dbReference type="GO" id="GO:0004721">
    <property type="term" value="F:phosphoprotein phosphatase activity"/>
    <property type="evidence" value="ECO:0007669"/>
    <property type="project" value="TreeGrafter"/>
</dbReference>
<dbReference type="CDD" id="cd00075">
    <property type="entry name" value="HATPase"/>
    <property type="match status" value="1"/>
</dbReference>
<dbReference type="SMART" id="SM00388">
    <property type="entry name" value="HisKA"/>
    <property type="match status" value="1"/>
</dbReference>
<dbReference type="EMBL" id="FMWL01000001">
    <property type="protein sequence ID" value="SCZ76590.1"/>
    <property type="molecule type" value="Genomic_DNA"/>
</dbReference>
<evidence type="ECO:0000256" key="2">
    <source>
        <dbReference type="ARBA" id="ARBA00004370"/>
    </source>
</evidence>
<keyword evidence="9" id="KW-1133">Transmembrane helix</keyword>
<dbReference type="InterPro" id="IPR003661">
    <property type="entry name" value="HisK_dim/P_dom"/>
</dbReference>
<keyword evidence="4" id="KW-0597">Phosphoprotein</keyword>
<dbReference type="Pfam" id="PF13188">
    <property type="entry name" value="PAS_8"/>
    <property type="match status" value="1"/>
</dbReference>
<gene>
    <name evidence="13" type="ORF">SAMN03080599_00318</name>
</gene>
<reference evidence="13 14" key="1">
    <citation type="submission" date="2016-10" db="EMBL/GenBank/DDBJ databases">
        <authorList>
            <person name="de Groot N.N."/>
        </authorList>
    </citation>
    <scope>NUCLEOTIDE SEQUENCE [LARGE SCALE GENOMIC DNA]</scope>
    <source>
        <strain evidence="13 14">DSM 2784</strain>
    </source>
</reference>
<dbReference type="GO" id="GO:0016036">
    <property type="term" value="P:cellular response to phosphate starvation"/>
    <property type="evidence" value="ECO:0007669"/>
    <property type="project" value="TreeGrafter"/>
</dbReference>
<evidence type="ECO:0000256" key="3">
    <source>
        <dbReference type="ARBA" id="ARBA00012438"/>
    </source>
</evidence>
<dbReference type="GO" id="GO:0000155">
    <property type="term" value="F:phosphorelay sensor kinase activity"/>
    <property type="evidence" value="ECO:0007669"/>
    <property type="project" value="InterPro"/>
</dbReference>
<dbReference type="Pfam" id="PF00672">
    <property type="entry name" value="HAMP"/>
    <property type="match status" value="1"/>
</dbReference>
<dbReference type="InterPro" id="IPR036890">
    <property type="entry name" value="HATPase_C_sf"/>
</dbReference>
<evidence type="ECO:0000259" key="12">
    <source>
        <dbReference type="PROSITE" id="PS50885"/>
    </source>
</evidence>
<dbReference type="InterPro" id="IPR004358">
    <property type="entry name" value="Sig_transdc_His_kin-like_C"/>
</dbReference>
<dbReference type="SUPFAM" id="SSF47384">
    <property type="entry name" value="Homodimeric domain of signal transducing histidine kinase"/>
    <property type="match status" value="1"/>
</dbReference>
<dbReference type="InterPro" id="IPR003594">
    <property type="entry name" value="HATPase_dom"/>
</dbReference>
<keyword evidence="6 13" id="KW-0418">Kinase</keyword>
<dbReference type="PROSITE" id="PS50885">
    <property type="entry name" value="HAMP"/>
    <property type="match status" value="1"/>
</dbReference>
<feature type="domain" description="Histidine kinase" evidence="10">
    <location>
        <begin position="376"/>
        <end position="594"/>
    </location>
</feature>
<evidence type="ECO:0000259" key="10">
    <source>
        <dbReference type="PROSITE" id="PS50109"/>
    </source>
</evidence>
<keyword evidence="5" id="KW-0808">Transferase</keyword>
<feature type="transmembrane region" description="Helical" evidence="9">
    <location>
        <begin position="12"/>
        <end position="31"/>
    </location>
</feature>
<keyword evidence="7" id="KW-0902">Two-component regulatory system</keyword>
<dbReference type="PRINTS" id="PR00344">
    <property type="entry name" value="BCTRLSENSOR"/>
</dbReference>
<dbReference type="FunFam" id="3.30.565.10:FF:000006">
    <property type="entry name" value="Sensor histidine kinase WalK"/>
    <property type="match status" value="1"/>
</dbReference>